<proteinExistence type="predicted"/>
<dbReference type="EMBL" id="VXIS01000514">
    <property type="protein sequence ID" value="KAA8893059.1"/>
    <property type="molecule type" value="Genomic_DNA"/>
</dbReference>
<dbReference type="Proteomes" id="UP000326924">
    <property type="component" value="Unassembled WGS sequence"/>
</dbReference>
<keyword evidence="3" id="KW-1185">Reference proteome</keyword>
<feature type="region of interest" description="Disordered" evidence="1">
    <location>
        <begin position="195"/>
        <end position="231"/>
    </location>
</feature>
<organism evidence="2 3">
    <name type="scientific">Sphaerosporella brunnea</name>
    <dbReference type="NCBI Taxonomy" id="1250544"/>
    <lineage>
        <taxon>Eukaryota</taxon>
        <taxon>Fungi</taxon>
        <taxon>Dikarya</taxon>
        <taxon>Ascomycota</taxon>
        <taxon>Pezizomycotina</taxon>
        <taxon>Pezizomycetes</taxon>
        <taxon>Pezizales</taxon>
        <taxon>Pyronemataceae</taxon>
        <taxon>Sphaerosporella</taxon>
    </lineage>
</organism>
<evidence type="ECO:0000256" key="1">
    <source>
        <dbReference type="SAM" id="MobiDB-lite"/>
    </source>
</evidence>
<dbReference type="InParanoid" id="A0A5J5ED96"/>
<protein>
    <submittedName>
        <fullName evidence="2">Uncharacterized protein</fullName>
    </submittedName>
</protein>
<comment type="caution">
    <text evidence="2">The sequence shown here is derived from an EMBL/GenBank/DDBJ whole genome shotgun (WGS) entry which is preliminary data.</text>
</comment>
<reference evidence="2 3" key="1">
    <citation type="submission" date="2019-09" db="EMBL/GenBank/DDBJ databases">
        <title>Draft genome of the ectomycorrhizal ascomycete Sphaerosporella brunnea.</title>
        <authorList>
            <consortium name="DOE Joint Genome Institute"/>
            <person name="Benucci G.M."/>
            <person name="Marozzi G."/>
            <person name="Antonielli L."/>
            <person name="Sanchez S."/>
            <person name="Marco P."/>
            <person name="Wang X."/>
            <person name="Falini L.B."/>
            <person name="Barry K."/>
            <person name="Haridas S."/>
            <person name="Lipzen A."/>
            <person name="Labutti K."/>
            <person name="Grigoriev I.V."/>
            <person name="Murat C."/>
            <person name="Martin F."/>
            <person name="Albertini E."/>
            <person name="Donnini D."/>
            <person name="Bonito G."/>
        </authorList>
    </citation>
    <scope>NUCLEOTIDE SEQUENCE [LARGE SCALE GENOMIC DNA]</scope>
    <source>
        <strain evidence="2 3">Sb_GMNB300</strain>
    </source>
</reference>
<feature type="compositionally biased region" description="Polar residues" evidence="1">
    <location>
        <begin position="195"/>
        <end position="208"/>
    </location>
</feature>
<feature type="compositionally biased region" description="Basic and acidic residues" evidence="1">
    <location>
        <begin position="209"/>
        <end position="218"/>
    </location>
</feature>
<feature type="region of interest" description="Disordered" evidence="1">
    <location>
        <begin position="84"/>
        <end position="103"/>
    </location>
</feature>
<feature type="region of interest" description="Disordered" evidence="1">
    <location>
        <begin position="142"/>
        <end position="169"/>
    </location>
</feature>
<dbReference type="AlphaFoldDB" id="A0A5J5ED96"/>
<evidence type="ECO:0000313" key="2">
    <source>
        <dbReference type="EMBL" id="KAA8893059.1"/>
    </source>
</evidence>
<name>A0A5J5ED96_9PEZI</name>
<accession>A0A5J5ED96</accession>
<gene>
    <name evidence="2" type="ORF">FN846DRAFT_896319</name>
</gene>
<evidence type="ECO:0000313" key="3">
    <source>
        <dbReference type="Proteomes" id="UP000326924"/>
    </source>
</evidence>
<sequence length="231" mass="26101">MCDILDRYEETNSRKGCWLHANPHSDLSYTPPYVSEQGGPQSLLIVKGKVHKGPEAMIISDDEEEEKKNIEDDEFDFDDVHPATGGAKNPNALKRGKPTGSINGRKAISKKKKTVEEVLEDMQREELEIARENIALKRARVAAEEKRNIEAEKRREKKDELRQKKNDNKTQVKLAKLAMRKAKVELKLAKLRSQNILEAGQQSEGTETMEQHMRETSVVEKPSGAAAEAEE</sequence>